<dbReference type="Pfam" id="PF05514">
    <property type="entry name" value="HR_lesion"/>
    <property type="match status" value="1"/>
</dbReference>
<feature type="transmembrane region" description="Helical" evidence="1">
    <location>
        <begin position="79"/>
        <end position="103"/>
    </location>
</feature>
<sequence length="157" mass="17405">MGFVSFVGRVLFASMFLLSAYQEFNEFGVDGGPAAKTLKPKFDRAFQHIYTHAGLHVPEIEIKYIVAGTIALKGLGGTLFIFGSSFGATVLALYLAVITPIVFDFYNYSTEKPEFIHIFSRFAQNLALFGAMLFFLGMKNSSPRKPTKKKVPKTKTT</sequence>
<dbReference type="OrthoDB" id="529675at2759"/>
<reference evidence="3" key="1">
    <citation type="submission" date="2019-12" db="EMBL/GenBank/DDBJ databases">
        <authorList>
            <person name="Scholz U."/>
            <person name="Mascher M."/>
            <person name="Fiebig A."/>
        </authorList>
    </citation>
    <scope>NUCLEOTIDE SEQUENCE</scope>
</reference>
<feature type="transmembrane region" description="Helical" evidence="1">
    <location>
        <begin position="115"/>
        <end position="136"/>
    </location>
</feature>
<evidence type="ECO:0000313" key="4">
    <source>
        <dbReference type="EMBL" id="CAA7410563.1"/>
    </source>
</evidence>
<keyword evidence="1" id="KW-0812">Transmembrane</keyword>
<dbReference type="Proteomes" id="UP000663760">
    <property type="component" value="Chromosome 18"/>
</dbReference>
<dbReference type="PANTHER" id="PTHR31474">
    <property type="entry name" value="HR-LIKE LESION-INDUCER"/>
    <property type="match status" value="1"/>
</dbReference>
<evidence type="ECO:0000313" key="5">
    <source>
        <dbReference type="Proteomes" id="UP000663760"/>
    </source>
</evidence>
<dbReference type="EMBL" id="LR746281">
    <property type="protein sequence ID" value="CAA7410563.1"/>
    <property type="molecule type" value="Genomic_DNA"/>
</dbReference>
<feature type="signal peptide" evidence="2">
    <location>
        <begin position="1"/>
        <end position="22"/>
    </location>
</feature>
<keyword evidence="1" id="KW-0472">Membrane</keyword>
<keyword evidence="2" id="KW-0732">Signal</keyword>
<dbReference type="AlphaFoldDB" id="A0A7I8JU99"/>
<name>A0A7I8JU99_SPIIN</name>
<keyword evidence="1" id="KW-1133">Transmembrane helix</keyword>
<dbReference type="InterPro" id="IPR008637">
    <property type="entry name" value="HR_lesion"/>
</dbReference>
<dbReference type="PANTHER" id="PTHR31474:SF1">
    <property type="entry name" value="EXPRESSED PROTEIN"/>
    <property type="match status" value="1"/>
</dbReference>
<feature type="chain" id="PRO_5045019998" evidence="2">
    <location>
        <begin position="23"/>
        <end position="157"/>
    </location>
</feature>
<organism evidence="3">
    <name type="scientific">Spirodela intermedia</name>
    <name type="common">Intermediate duckweed</name>
    <dbReference type="NCBI Taxonomy" id="51605"/>
    <lineage>
        <taxon>Eukaryota</taxon>
        <taxon>Viridiplantae</taxon>
        <taxon>Streptophyta</taxon>
        <taxon>Embryophyta</taxon>
        <taxon>Tracheophyta</taxon>
        <taxon>Spermatophyta</taxon>
        <taxon>Magnoliopsida</taxon>
        <taxon>Liliopsida</taxon>
        <taxon>Araceae</taxon>
        <taxon>Lemnoideae</taxon>
        <taxon>Spirodela</taxon>
    </lineage>
</organism>
<evidence type="ECO:0000256" key="1">
    <source>
        <dbReference type="SAM" id="Phobius"/>
    </source>
</evidence>
<dbReference type="EMBL" id="LR743605">
    <property type="protein sequence ID" value="CAA2634332.1"/>
    <property type="molecule type" value="Genomic_DNA"/>
</dbReference>
<gene>
    <name evidence="3" type="ORF">SI7747_18019752</name>
    <name evidence="4" type="ORF">SI8410_18021241</name>
</gene>
<evidence type="ECO:0000256" key="2">
    <source>
        <dbReference type="SAM" id="SignalP"/>
    </source>
</evidence>
<keyword evidence="5" id="KW-1185">Reference proteome</keyword>
<protein>
    <submittedName>
        <fullName evidence="3">Uncharacterized protein</fullName>
    </submittedName>
</protein>
<accession>A0A7I8JU99</accession>
<proteinExistence type="predicted"/>
<evidence type="ECO:0000313" key="3">
    <source>
        <dbReference type="EMBL" id="CAA2634332.1"/>
    </source>
</evidence>